<dbReference type="PANTHER" id="PTHR33747:SF1">
    <property type="entry name" value="ADENYLATE CYCLASE-ASSOCIATED CAP C-TERMINAL DOMAIN-CONTAINING PROTEIN"/>
    <property type="match status" value="1"/>
</dbReference>
<protein>
    <recommendedName>
        <fullName evidence="2">UPF0225 protein A6E14_07970</fullName>
    </recommendedName>
</protein>
<evidence type="ECO:0000313" key="4">
    <source>
        <dbReference type="EMBL" id="OCH77252.1"/>
    </source>
</evidence>
<accession>A0A1B9R025</accession>
<feature type="domain" description="YchJ-like middle NTF2-like" evidence="3">
    <location>
        <begin position="33"/>
        <end position="129"/>
    </location>
</feature>
<dbReference type="AlphaFoldDB" id="A0A1B9R025"/>
<dbReference type="PANTHER" id="PTHR33747">
    <property type="entry name" value="UPF0225 PROTEIN SCO1677"/>
    <property type="match status" value="1"/>
</dbReference>
<dbReference type="SUPFAM" id="SSF54427">
    <property type="entry name" value="NTF2-like"/>
    <property type="match status" value="1"/>
</dbReference>
<dbReference type="InterPro" id="IPR048469">
    <property type="entry name" value="YchJ-like_M"/>
</dbReference>
<dbReference type="Gene3D" id="3.10.450.50">
    <property type="match status" value="1"/>
</dbReference>
<keyword evidence="5" id="KW-1185">Reference proteome</keyword>
<evidence type="ECO:0000256" key="2">
    <source>
        <dbReference type="HAMAP-Rule" id="MF_00612"/>
    </source>
</evidence>
<name>A0A1B9R025_9VIBR</name>
<reference evidence="5" key="1">
    <citation type="submission" date="2016-06" db="EMBL/GenBank/DDBJ databases">
        <authorList>
            <person name="Hehemann J.-H."/>
            <person name="Arevalo P."/>
            <person name="Datta M.S."/>
            <person name="Polz M.F."/>
        </authorList>
    </citation>
    <scope>NUCLEOTIDE SEQUENCE [LARGE SCALE GENOMIC DNA]</scope>
    <source>
        <strain evidence="5">9CSC122</strain>
    </source>
</reference>
<dbReference type="Pfam" id="PF02810">
    <property type="entry name" value="SEC-C"/>
    <property type="match status" value="2"/>
</dbReference>
<evidence type="ECO:0000313" key="5">
    <source>
        <dbReference type="Proteomes" id="UP000093173"/>
    </source>
</evidence>
<dbReference type="HAMAP" id="MF_00612">
    <property type="entry name" value="UPF0225"/>
    <property type="match status" value="1"/>
</dbReference>
<comment type="caution">
    <text evidence="4">The sequence shown here is derived from an EMBL/GenBank/DDBJ whole genome shotgun (WGS) entry which is preliminary data.</text>
</comment>
<dbReference type="InterPro" id="IPR032710">
    <property type="entry name" value="NTF2-like_dom_sf"/>
</dbReference>
<evidence type="ECO:0000259" key="3">
    <source>
        <dbReference type="Pfam" id="PF17775"/>
    </source>
</evidence>
<dbReference type="InterPro" id="IPR023006">
    <property type="entry name" value="YchJ-like"/>
</dbReference>
<dbReference type="NCBIfam" id="NF002449">
    <property type="entry name" value="PRK01617.1"/>
    <property type="match status" value="1"/>
</dbReference>
<proteinExistence type="inferred from homology"/>
<dbReference type="EMBL" id="MAJZ01000386">
    <property type="protein sequence ID" value="OCH77252.1"/>
    <property type="molecule type" value="Genomic_DNA"/>
</dbReference>
<dbReference type="InterPro" id="IPR004027">
    <property type="entry name" value="SEC_C_motif"/>
</dbReference>
<evidence type="ECO:0000256" key="1">
    <source>
        <dbReference type="ARBA" id="ARBA00010839"/>
    </source>
</evidence>
<sequence>MDPIMPLCPCGSSLTYAACCEPIHLDHSAAHYPEQLMRARYSAHVLKLVDFVVDTYHPSCLASESKEAITESIHCDWCKLDVTSTQYGKHSDEGYVSFKAYFNDDTQQYCMQEKSRFIRLNNLWYYIDGVVEEDPCQKQSAPKIGRNDPCLCGSGKKYKKCCG</sequence>
<dbReference type="SUPFAM" id="SSF103642">
    <property type="entry name" value="Sec-C motif"/>
    <property type="match status" value="1"/>
</dbReference>
<comment type="similarity">
    <text evidence="1 2">Belongs to the UPF0225 family.</text>
</comment>
<dbReference type="Pfam" id="PF17775">
    <property type="entry name" value="YchJ_M-like"/>
    <property type="match status" value="1"/>
</dbReference>
<organism evidence="4 5">
    <name type="scientific">Vibrio genomosp. F10</name>
    <dbReference type="NCBI Taxonomy" id="723171"/>
    <lineage>
        <taxon>Bacteria</taxon>
        <taxon>Pseudomonadati</taxon>
        <taxon>Pseudomonadota</taxon>
        <taxon>Gammaproteobacteria</taxon>
        <taxon>Vibrionales</taxon>
        <taxon>Vibrionaceae</taxon>
        <taxon>Vibrio</taxon>
    </lineage>
</organism>
<dbReference type="NCBIfam" id="NF002592">
    <property type="entry name" value="PRK02250.1"/>
    <property type="match status" value="1"/>
</dbReference>
<gene>
    <name evidence="4" type="ORF">A6E14_07970</name>
</gene>
<dbReference type="Proteomes" id="UP000093173">
    <property type="component" value="Unassembled WGS sequence"/>
</dbReference>